<reference evidence="7" key="2">
    <citation type="submission" date="2025-09" db="UniProtKB">
        <authorList>
            <consortium name="Ensembl"/>
        </authorList>
    </citation>
    <scope>IDENTIFICATION</scope>
</reference>
<evidence type="ECO:0000313" key="7">
    <source>
        <dbReference type="Ensembl" id="ENSTMTP00000023467.1"/>
    </source>
</evidence>
<reference evidence="7" key="1">
    <citation type="submission" date="2025-08" db="UniProtKB">
        <authorList>
            <consortium name="Ensembl"/>
        </authorList>
    </citation>
    <scope>IDENTIFICATION</scope>
</reference>
<keyword evidence="5 6" id="KW-0472">Membrane</keyword>
<keyword evidence="4 6" id="KW-1133">Transmembrane helix</keyword>
<feature type="transmembrane region" description="Helical" evidence="6">
    <location>
        <begin position="59"/>
        <end position="82"/>
    </location>
</feature>
<feature type="transmembrane region" description="Helical" evidence="6">
    <location>
        <begin position="160"/>
        <end position="188"/>
    </location>
</feature>
<name>A0A674JTZ0_9SAUR</name>
<feature type="transmembrane region" description="Helical" evidence="6">
    <location>
        <begin position="21"/>
        <end position="39"/>
    </location>
</feature>
<dbReference type="Ensembl" id="ENSTMTT00000024294.1">
    <property type="protein sequence ID" value="ENSTMTP00000023467.1"/>
    <property type="gene ID" value="ENSTMTG00000017105.1"/>
</dbReference>
<keyword evidence="3 6" id="KW-0812">Transmembrane</keyword>
<evidence type="ECO:0000256" key="4">
    <source>
        <dbReference type="ARBA" id="ARBA00022989"/>
    </source>
</evidence>
<sequence length="283" mass="30130">PETRLAGVGLGPIPSKLLMKTGLILIVIGHLSFISGALVQGTVLRYVANPQDAISLQYAIANIISVTSAILTISCGIAAIVLSRYLSLTALKWAVFSLSISSTLLSLFCSVGLAVSIILTFVNKGNALLATCTFADVELIQISHECAFDPTRVYSSTLSLWTMSLILDAVEIIFSIRCFLLTLALLNLKLCRRTRKKKVTLACLVSPPLVSPLLRAVGLDSQCPICNCSLWLNPGVCFCSVGCTQGEMMSASQLAPSAVNGAAVVAQDLAPSGWLHPTHWPVW</sequence>
<comment type="subcellular location">
    <subcellularLocation>
        <location evidence="1">Membrane</location>
        <topology evidence="1">Multi-pass membrane protein</topology>
    </subcellularLocation>
</comment>
<dbReference type="Proteomes" id="UP000472274">
    <property type="component" value="Unplaced"/>
</dbReference>
<dbReference type="PANTHER" id="PTHR31258">
    <property type="entry name" value="KERATINOCYTE-ASSOCIATED PROTEIN 3"/>
    <property type="match status" value="1"/>
</dbReference>
<comment type="similarity">
    <text evidence="2">Belongs to the TMEM54 family.</text>
</comment>
<evidence type="ECO:0000256" key="5">
    <source>
        <dbReference type="ARBA" id="ARBA00023136"/>
    </source>
</evidence>
<dbReference type="GeneTree" id="ENSGT00390000004700"/>
<feature type="transmembrane region" description="Helical" evidence="6">
    <location>
        <begin position="94"/>
        <end position="119"/>
    </location>
</feature>
<accession>A0A674JTZ0</accession>
<dbReference type="InParanoid" id="A0A674JTZ0"/>
<dbReference type="Pfam" id="PF12304">
    <property type="entry name" value="BCLP"/>
    <property type="match status" value="1"/>
</dbReference>
<dbReference type="PANTHER" id="PTHR31258:SF2">
    <property type="entry name" value="TRANSMEMBRANE PROTEIN 54"/>
    <property type="match status" value="1"/>
</dbReference>
<keyword evidence="8" id="KW-1185">Reference proteome</keyword>
<dbReference type="InterPro" id="IPR020977">
    <property type="entry name" value="Beta-casein-like"/>
</dbReference>
<protein>
    <submittedName>
        <fullName evidence="7">Transmembrane protein 54</fullName>
    </submittedName>
</protein>
<evidence type="ECO:0000256" key="3">
    <source>
        <dbReference type="ARBA" id="ARBA00022692"/>
    </source>
</evidence>
<evidence type="ECO:0000256" key="6">
    <source>
        <dbReference type="SAM" id="Phobius"/>
    </source>
</evidence>
<organism evidence="7 8">
    <name type="scientific">Terrapene triunguis</name>
    <name type="common">Three-toed box turtle</name>
    <dbReference type="NCBI Taxonomy" id="2587831"/>
    <lineage>
        <taxon>Eukaryota</taxon>
        <taxon>Metazoa</taxon>
        <taxon>Chordata</taxon>
        <taxon>Craniata</taxon>
        <taxon>Vertebrata</taxon>
        <taxon>Euteleostomi</taxon>
        <taxon>Archelosauria</taxon>
        <taxon>Testudinata</taxon>
        <taxon>Testudines</taxon>
        <taxon>Cryptodira</taxon>
        <taxon>Durocryptodira</taxon>
        <taxon>Testudinoidea</taxon>
        <taxon>Emydidae</taxon>
        <taxon>Terrapene</taxon>
    </lineage>
</organism>
<evidence type="ECO:0000256" key="1">
    <source>
        <dbReference type="ARBA" id="ARBA00004141"/>
    </source>
</evidence>
<evidence type="ECO:0000313" key="8">
    <source>
        <dbReference type="Proteomes" id="UP000472274"/>
    </source>
</evidence>
<gene>
    <name evidence="7" type="primary">TMEM54</name>
</gene>
<dbReference type="GO" id="GO:0016020">
    <property type="term" value="C:membrane"/>
    <property type="evidence" value="ECO:0007669"/>
    <property type="project" value="UniProtKB-SubCell"/>
</dbReference>
<dbReference type="AlphaFoldDB" id="A0A674JTZ0"/>
<evidence type="ECO:0000256" key="2">
    <source>
        <dbReference type="ARBA" id="ARBA00011030"/>
    </source>
</evidence>
<proteinExistence type="inferred from homology"/>